<dbReference type="InterPro" id="IPR027417">
    <property type="entry name" value="P-loop_NTPase"/>
</dbReference>
<dbReference type="InterPro" id="IPR004576">
    <property type="entry name" value="Mfd"/>
</dbReference>
<feature type="domain" description="Helicase ATP-binding" evidence="14">
    <location>
        <begin position="626"/>
        <end position="787"/>
    </location>
</feature>
<dbReference type="Pfam" id="PF17757">
    <property type="entry name" value="UvrB_inter"/>
    <property type="match status" value="1"/>
</dbReference>
<evidence type="ECO:0000259" key="15">
    <source>
        <dbReference type="PROSITE" id="PS51194"/>
    </source>
</evidence>
<keyword evidence="9 13" id="KW-0234">DNA repair</keyword>
<dbReference type="GO" id="GO:0005524">
    <property type="term" value="F:ATP binding"/>
    <property type="evidence" value="ECO:0007669"/>
    <property type="project" value="UniProtKB-UniRule"/>
</dbReference>
<dbReference type="Pfam" id="PF03461">
    <property type="entry name" value="TRCF"/>
    <property type="match status" value="1"/>
</dbReference>
<evidence type="ECO:0000256" key="10">
    <source>
        <dbReference type="ARBA" id="ARBA00061104"/>
    </source>
</evidence>
<dbReference type="Pfam" id="PF00271">
    <property type="entry name" value="Helicase_C"/>
    <property type="match status" value="1"/>
</dbReference>
<dbReference type="Gene3D" id="3.40.50.11140">
    <property type="match status" value="1"/>
</dbReference>
<keyword evidence="6" id="KW-0347">Helicase</keyword>
<proteinExistence type="inferred from homology"/>
<dbReference type="FunFam" id="3.40.50.300:FF:000546">
    <property type="entry name" value="Transcription-repair-coupling factor"/>
    <property type="match status" value="1"/>
</dbReference>
<comment type="function">
    <text evidence="13">Couples transcription and DNA repair by recognizing RNA polymerase (RNAP) stalled at DNA lesions. Mediates ATP-dependent release of RNAP and its truncated transcript from the DNA, and recruitment of nucleotide excision repair machinery to the damaged site.</text>
</comment>
<sequence length="1163" mass="133269">MDIIDLFSRNKTIQEWHSHVSLKSRQLVTGLSGSSKAVAIASAYRSQGKKIVVVTASQHEAEQLSANLIDLVGEDKVYSFFTDDILAAEFIFSSLDKAASRLAALDFLRDDSQAGILVVSLMGLRVLLPSPEIYDKSRYDFKIESELDLDTLVKHLSTIGYEKVSQVTSPGEFSRRGDILDIFEMTQEQPYRLEFFGDELDGIRLFDVESQKSLEQLDEVSVSPASDMILQELDFERAISHLERQIELSDEPLKSYLSEILSSCQKKMLHQDARKFLSLFYEKEWTLLDYLPEGTPLFFDDFQKLTDKNAKVDLEAANLLTEDLQRGKAFSSLVYLADSYQKLRAYQPATFFSTFHKGLGNLRFSHSYQLTQYAMQEFFNQFPLLVDEINRNHKLKATVLLQVSSSQSLERLQKTLEEYDLEVAISNSKELLPHQVQLMIGQLSGGFYFADEKLVLITEREIFHKRIKRRRRRTNISNAERLKDYNELSVGDYVVHNVHGIGRYLGIETMEIGGVHRDYLTVQYQNADRISIPVEQIELLSKYVSADGKEPKLNTLNDGRFKKTKQRVAKQVEDIADDLIKLYAERSQQKGFAFSKDDDLQHDFDSDFAYVETEDQLRSIKEIKQDMESTHPMDRLLVGDVGFGKTEVAMRAAFKAVKDHKQVAILVPTTVLAQQHYENFSQRFANFPVTVDVLSRFRSKKEQNETLEKLRKGQIDIIIGTHRLLSKDVTFSDLGLIVIDEEQRFGVKHKETLKELKTKVDVLTLTATPIPRTLHMSMLGIRDLSVIETPPTNRYPVQTYVMETNLGTVREALLREMDRGGQAFYIYNQVETMEQKVTELRELVPEANIGFVHGQMSEIQLENTLLDFINGEYDLLVATTIVETGVDISNVNTLFIENADHMGLSTLYQLRGRVGRSNRIAYAYLMYRPDKILTEVSEKRLDAIKGFTELGSGFKIAMRDLAIRGAGNILGASQSGFIDSVGFEMYSQLLEQAIAHKQGKSTARQKSNTEIMLQIDAYIPKDYITDERQKIDIYKRIREIESQADYEELQQDLMDRFGDYPDEVAYLLEIGLLKAYLDSCFAERVTRKQNQVVVAFEKVSLQHFLTQDYFEALSKTKLKARISDNQGKVELIFDVRNQKDYTILEELTTFAKTLATRKEEKEK</sequence>
<dbReference type="SUPFAM" id="SSF141259">
    <property type="entry name" value="CarD-like"/>
    <property type="match status" value="1"/>
</dbReference>
<dbReference type="InterPro" id="IPR048635">
    <property type="entry name" value="MFD_D3"/>
</dbReference>
<dbReference type="Pfam" id="PF21132">
    <property type="entry name" value="MFD_D3"/>
    <property type="match status" value="1"/>
</dbReference>
<dbReference type="GO" id="GO:0003684">
    <property type="term" value="F:damaged DNA binding"/>
    <property type="evidence" value="ECO:0007669"/>
    <property type="project" value="InterPro"/>
</dbReference>
<evidence type="ECO:0000256" key="12">
    <source>
        <dbReference type="ARBA" id="ARBA00070128"/>
    </source>
</evidence>
<dbReference type="SMART" id="SM00487">
    <property type="entry name" value="DEXDc"/>
    <property type="match status" value="1"/>
</dbReference>
<dbReference type="InterPro" id="IPR014001">
    <property type="entry name" value="Helicase_ATP-bd"/>
</dbReference>
<evidence type="ECO:0000256" key="8">
    <source>
        <dbReference type="ARBA" id="ARBA00023125"/>
    </source>
</evidence>
<keyword evidence="17" id="KW-1185">Reference proteome</keyword>
<dbReference type="OrthoDB" id="9804325at2"/>
<dbReference type="CDD" id="cd17991">
    <property type="entry name" value="DEXHc_TRCF"/>
    <property type="match status" value="1"/>
</dbReference>
<dbReference type="InterPro" id="IPR005118">
    <property type="entry name" value="TRCF_C"/>
</dbReference>
<dbReference type="HAMAP" id="MF_00969">
    <property type="entry name" value="TRCF"/>
    <property type="match status" value="1"/>
</dbReference>
<reference evidence="16 17" key="1">
    <citation type="submission" date="2018-06" db="EMBL/GenBank/DDBJ databases">
        <authorList>
            <consortium name="Pathogen Informatics"/>
            <person name="Doyle S."/>
        </authorList>
    </citation>
    <scope>NUCLEOTIDE SEQUENCE [LARGE SCALE GENOMIC DNA]</scope>
    <source>
        <strain evidence="16 17">NCTC12224</strain>
    </source>
</reference>
<gene>
    <name evidence="16" type="primary">mfd_1</name>
    <name evidence="13" type="synonym">mfd</name>
    <name evidence="16" type="ORF">NCTC12224_00287</name>
</gene>
<dbReference type="Gene3D" id="3.40.50.300">
    <property type="entry name" value="P-loop containing nucleotide triphosphate hydrolases"/>
    <property type="match status" value="2"/>
</dbReference>
<dbReference type="Proteomes" id="UP000254924">
    <property type="component" value="Unassembled WGS sequence"/>
</dbReference>
<dbReference type="SMART" id="SM01058">
    <property type="entry name" value="CarD_TRCF"/>
    <property type="match status" value="1"/>
</dbReference>
<evidence type="ECO:0000259" key="14">
    <source>
        <dbReference type="PROSITE" id="PS51192"/>
    </source>
</evidence>
<dbReference type="GO" id="GO:0000716">
    <property type="term" value="P:transcription-coupled nucleotide-excision repair, DNA damage recognition"/>
    <property type="evidence" value="ECO:0007669"/>
    <property type="project" value="UniProtKB-UniRule"/>
</dbReference>
<keyword evidence="4 13" id="KW-0227">DNA damage</keyword>
<keyword evidence="7 13" id="KW-0067">ATP-binding</keyword>
<dbReference type="InterPro" id="IPR041471">
    <property type="entry name" value="UvrB_inter"/>
</dbReference>
<evidence type="ECO:0000256" key="9">
    <source>
        <dbReference type="ARBA" id="ARBA00023204"/>
    </source>
</evidence>
<evidence type="ECO:0000256" key="4">
    <source>
        <dbReference type="ARBA" id="ARBA00022763"/>
    </source>
</evidence>
<evidence type="ECO:0000256" key="1">
    <source>
        <dbReference type="ARBA" id="ARBA00004496"/>
    </source>
</evidence>
<dbReference type="PANTHER" id="PTHR47964:SF1">
    <property type="entry name" value="ATP-DEPENDENT DNA HELICASE HOMOLOG RECG, CHLOROPLASTIC"/>
    <property type="match status" value="1"/>
</dbReference>
<dbReference type="SUPFAM" id="SSF143517">
    <property type="entry name" value="TRCF domain-like"/>
    <property type="match status" value="1"/>
</dbReference>
<dbReference type="NCBIfam" id="TIGR00580">
    <property type="entry name" value="mfd"/>
    <property type="match status" value="1"/>
</dbReference>
<comment type="similarity">
    <text evidence="11 13">In the C-terminal section; belongs to the helicase family. RecG subfamily.</text>
</comment>
<dbReference type="EC" id="3.6.4.-" evidence="13"/>
<evidence type="ECO:0000313" key="17">
    <source>
        <dbReference type="Proteomes" id="UP000254924"/>
    </source>
</evidence>
<evidence type="ECO:0000256" key="13">
    <source>
        <dbReference type="HAMAP-Rule" id="MF_00969"/>
    </source>
</evidence>
<feature type="domain" description="Helicase C-terminal" evidence="15">
    <location>
        <begin position="808"/>
        <end position="962"/>
    </location>
</feature>
<dbReference type="InterPro" id="IPR037235">
    <property type="entry name" value="TRCF-like_C_D7"/>
</dbReference>
<dbReference type="EMBL" id="UHFN01000007">
    <property type="protein sequence ID" value="SUN59330.1"/>
    <property type="molecule type" value="Genomic_DNA"/>
</dbReference>
<evidence type="ECO:0000256" key="3">
    <source>
        <dbReference type="ARBA" id="ARBA00022741"/>
    </source>
</evidence>
<dbReference type="GO" id="GO:0016787">
    <property type="term" value="F:hydrolase activity"/>
    <property type="evidence" value="ECO:0007669"/>
    <property type="project" value="UniProtKB-KW"/>
</dbReference>
<evidence type="ECO:0000256" key="11">
    <source>
        <dbReference type="ARBA" id="ARBA00061399"/>
    </source>
</evidence>
<dbReference type="AlphaFoldDB" id="A0A380K3P6"/>
<keyword evidence="5 13" id="KW-0378">Hydrolase</keyword>
<keyword evidence="2 13" id="KW-0963">Cytoplasm</keyword>
<dbReference type="GO" id="GO:0003678">
    <property type="term" value="F:DNA helicase activity"/>
    <property type="evidence" value="ECO:0007669"/>
    <property type="project" value="TreeGrafter"/>
</dbReference>
<dbReference type="SMART" id="SM00490">
    <property type="entry name" value="HELICc"/>
    <property type="match status" value="1"/>
</dbReference>
<dbReference type="Pfam" id="PF02559">
    <property type="entry name" value="CarD_TRCF_RID"/>
    <property type="match status" value="1"/>
</dbReference>
<dbReference type="InterPro" id="IPR001650">
    <property type="entry name" value="Helicase_C-like"/>
</dbReference>
<dbReference type="Gene3D" id="2.40.10.170">
    <property type="match status" value="1"/>
</dbReference>
<evidence type="ECO:0000256" key="2">
    <source>
        <dbReference type="ARBA" id="ARBA00022490"/>
    </source>
</evidence>
<dbReference type="InterPro" id="IPR011545">
    <property type="entry name" value="DEAD/DEAH_box_helicase_dom"/>
</dbReference>
<protein>
    <recommendedName>
        <fullName evidence="12 13">Transcription-repair-coupling factor</fullName>
        <shortName evidence="13">TRCF</shortName>
        <ecNumber evidence="13">3.6.4.-</ecNumber>
    </recommendedName>
</protein>
<name>A0A380K3P6_9STRE</name>
<keyword evidence="8 13" id="KW-0238">DNA-binding</keyword>
<dbReference type="Pfam" id="PF00270">
    <property type="entry name" value="DEAD"/>
    <property type="match status" value="1"/>
</dbReference>
<dbReference type="InterPro" id="IPR047112">
    <property type="entry name" value="RecG/Mfd"/>
</dbReference>
<dbReference type="PANTHER" id="PTHR47964">
    <property type="entry name" value="ATP-DEPENDENT DNA HELICASE HOMOLOG RECG, CHLOROPLASTIC"/>
    <property type="match status" value="1"/>
</dbReference>
<accession>A0A380K3P6</accession>
<dbReference type="GO" id="GO:0005737">
    <property type="term" value="C:cytoplasm"/>
    <property type="evidence" value="ECO:0007669"/>
    <property type="project" value="UniProtKB-SubCell"/>
</dbReference>
<dbReference type="PROSITE" id="PS51194">
    <property type="entry name" value="HELICASE_CTER"/>
    <property type="match status" value="1"/>
</dbReference>
<organism evidence="16 17">
    <name type="scientific">Streptococcus hyointestinalis</name>
    <dbReference type="NCBI Taxonomy" id="1337"/>
    <lineage>
        <taxon>Bacteria</taxon>
        <taxon>Bacillati</taxon>
        <taxon>Bacillota</taxon>
        <taxon>Bacilli</taxon>
        <taxon>Lactobacillales</taxon>
        <taxon>Streptococcaceae</taxon>
        <taxon>Streptococcus</taxon>
    </lineage>
</organism>
<dbReference type="Gene3D" id="3.40.50.11180">
    <property type="match status" value="1"/>
</dbReference>
<comment type="similarity">
    <text evidence="10 13">In the N-terminal section; belongs to the UvrB family.</text>
</comment>
<keyword evidence="3 13" id="KW-0547">Nucleotide-binding</keyword>
<dbReference type="InterPro" id="IPR003711">
    <property type="entry name" value="CarD-like/TRCF_RID"/>
</dbReference>
<evidence type="ECO:0000256" key="6">
    <source>
        <dbReference type="ARBA" id="ARBA00022806"/>
    </source>
</evidence>
<evidence type="ECO:0000313" key="16">
    <source>
        <dbReference type="EMBL" id="SUN59330.1"/>
    </source>
</evidence>
<dbReference type="GO" id="GO:0006355">
    <property type="term" value="P:regulation of DNA-templated transcription"/>
    <property type="evidence" value="ECO:0007669"/>
    <property type="project" value="UniProtKB-UniRule"/>
</dbReference>
<dbReference type="SMART" id="SM00982">
    <property type="entry name" value="TRCF"/>
    <property type="match status" value="1"/>
</dbReference>
<dbReference type="InterPro" id="IPR036101">
    <property type="entry name" value="CarD-like/TRCF_RID_sf"/>
</dbReference>
<dbReference type="PROSITE" id="PS51192">
    <property type="entry name" value="HELICASE_ATP_BIND_1"/>
    <property type="match status" value="1"/>
</dbReference>
<dbReference type="Gene3D" id="3.30.2060.10">
    <property type="entry name" value="Penicillin-binding protein 1b domain"/>
    <property type="match status" value="1"/>
</dbReference>
<comment type="subcellular location">
    <subcellularLocation>
        <location evidence="1 13">Cytoplasm</location>
    </subcellularLocation>
</comment>
<dbReference type="SUPFAM" id="SSF52540">
    <property type="entry name" value="P-loop containing nucleoside triphosphate hydrolases"/>
    <property type="match status" value="4"/>
</dbReference>
<evidence type="ECO:0000256" key="7">
    <source>
        <dbReference type="ARBA" id="ARBA00022840"/>
    </source>
</evidence>
<dbReference type="Gene3D" id="3.90.1150.50">
    <property type="entry name" value="Transcription-repair-coupling factor, D7 domain"/>
    <property type="match status" value="1"/>
</dbReference>
<evidence type="ECO:0000256" key="5">
    <source>
        <dbReference type="ARBA" id="ARBA00022801"/>
    </source>
</evidence>